<dbReference type="Pfam" id="PF00378">
    <property type="entry name" value="ECH_1"/>
    <property type="match status" value="1"/>
</dbReference>
<dbReference type="PANTHER" id="PTHR11941:SF54">
    <property type="entry name" value="ENOYL-COA HYDRATASE, MITOCHONDRIAL"/>
    <property type="match status" value="1"/>
</dbReference>
<dbReference type="RefSeq" id="WP_179792295.1">
    <property type="nucleotide sequence ID" value="NZ_BAABHP010000030.1"/>
</dbReference>
<dbReference type="InterPro" id="IPR001753">
    <property type="entry name" value="Enoyl-CoA_hydra/iso"/>
</dbReference>
<gene>
    <name evidence="1" type="ORF">BJ983_000440</name>
</gene>
<protein>
    <submittedName>
        <fullName evidence="1">Enoyl-CoA hydratase/carnithine racemase</fullName>
    </submittedName>
</protein>
<comment type="caution">
    <text evidence="1">The sequence shown here is derived from an EMBL/GenBank/DDBJ whole genome shotgun (WGS) entry which is preliminary data.</text>
</comment>
<accession>A0A7Y9DRX2</accession>
<proteinExistence type="predicted"/>
<reference evidence="1 2" key="1">
    <citation type="submission" date="2020-07" db="EMBL/GenBank/DDBJ databases">
        <title>Sequencing the genomes of 1000 actinobacteria strains.</title>
        <authorList>
            <person name="Klenk H.-P."/>
        </authorList>
    </citation>
    <scope>NUCLEOTIDE SEQUENCE [LARGE SCALE GENOMIC DNA]</scope>
    <source>
        <strain evidence="1 2">DSM 45772</strain>
    </source>
</reference>
<evidence type="ECO:0000313" key="1">
    <source>
        <dbReference type="EMBL" id="NYD34338.1"/>
    </source>
</evidence>
<dbReference type="Proteomes" id="UP000535890">
    <property type="component" value="Unassembled WGS sequence"/>
</dbReference>
<dbReference type="GO" id="GO:0003824">
    <property type="term" value="F:catalytic activity"/>
    <property type="evidence" value="ECO:0007669"/>
    <property type="project" value="UniProtKB-ARBA"/>
</dbReference>
<dbReference type="CDD" id="cd06558">
    <property type="entry name" value="crotonase-like"/>
    <property type="match status" value="1"/>
</dbReference>
<dbReference type="SUPFAM" id="SSF52096">
    <property type="entry name" value="ClpP/crotonase"/>
    <property type="match status" value="1"/>
</dbReference>
<dbReference type="InterPro" id="IPR029045">
    <property type="entry name" value="ClpP/crotonase-like_dom_sf"/>
</dbReference>
<keyword evidence="2" id="KW-1185">Reference proteome</keyword>
<dbReference type="Gene3D" id="3.90.226.10">
    <property type="entry name" value="2-enoyl-CoA Hydratase, Chain A, domain 1"/>
    <property type="match status" value="1"/>
</dbReference>
<organism evidence="1 2">
    <name type="scientific">Actinomycetospora corticicola</name>
    <dbReference type="NCBI Taxonomy" id="663602"/>
    <lineage>
        <taxon>Bacteria</taxon>
        <taxon>Bacillati</taxon>
        <taxon>Actinomycetota</taxon>
        <taxon>Actinomycetes</taxon>
        <taxon>Pseudonocardiales</taxon>
        <taxon>Pseudonocardiaceae</taxon>
        <taxon>Actinomycetospora</taxon>
    </lineage>
</organism>
<dbReference type="AlphaFoldDB" id="A0A7Y9DRX2"/>
<dbReference type="GO" id="GO:0006635">
    <property type="term" value="P:fatty acid beta-oxidation"/>
    <property type="evidence" value="ECO:0007669"/>
    <property type="project" value="TreeGrafter"/>
</dbReference>
<sequence length="265" mass="27952">MTSPIRVETGTDPALAVVTVDHPPLNLYDRELHTALTEVVTQLEAERPRGALFRAEGKVVSGGVNVRDSFLPIAQNGDVEAGTRYFAELVELGERVHRLPFPTVFAAHGLTLTWAFELALACDLIVAAESASFGLIEATVGLTPAMGGTQRLAERCGQGRAKYFVMTAGRFGAAEMERWGAVDRVVPDDELDGSARTLAAELAAGPTVAHAATKEILASLADGGLDTANARTAGIAGKLFATADLRGAMDSFVEKGHGRAVFHGR</sequence>
<name>A0A7Y9DRX2_9PSEU</name>
<dbReference type="EMBL" id="JACCBN010000001">
    <property type="protein sequence ID" value="NYD34338.1"/>
    <property type="molecule type" value="Genomic_DNA"/>
</dbReference>
<dbReference type="PANTHER" id="PTHR11941">
    <property type="entry name" value="ENOYL-COA HYDRATASE-RELATED"/>
    <property type="match status" value="1"/>
</dbReference>
<evidence type="ECO:0000313" key="2">
    <source>
        <dbReference type="Proteomes" id="UP000535890"/>
    </source>
</evidence>